<keyword evidence="11" id="KW-1185">Reference proteome</keyword>
<dbReference type="RefSeq" id="XP_009019826.1">
    <property type="nucleotide sequence ID" value="XM_009021578.1"/>
</dbReference>
<dbReference type="PANTHER" id="PTHR24269:SF16">
    <property type="entry name" value="PROTEIN SLG1"/>
    <property type="match status" value="1"/>
</dbReference>
<evidence type="ECO:0000256" key="6">
    <source>
        <dbReference type="ARBA" id="ARBA00023180"/>
    </source>
</evidence>
<evidence type="ECO:0000313" key="11">
    <source>
        <dbReference type="Proteomes" id="UP000015101"/>
    </source>
</evidence>
<dbReference type="GO" id="GO:0005886">
    <property type="term" value="C:plasma membrane"/>
    <property type="evidence" value="ECO:0000318"/>
    <property type="project" value="GO_Central"/>
</dbReference>
<sequence length="663" mass="75011">MYQTIFSYSLFLIIFANLFSIAHAAINLKESYIGCYLNISSTKTVASVGSVNECSLECTDEINNMIALKSGKECNCIGRLDSAVASSQCDVLCANRDACGGRDSYSVYKSKPRKTHDDYASFETRQTDVILMTLPNTYTFEMCAHFCFETNCTFFQEIDTSNKCGCFQEHGTGSSYFTKLICDTCSSDGSKVCKCYHQGHEEKITIFATRFQYDFQRGVSTYSHCRNRIKGNYEITANCPDGCDPGWRGDSCRERDCSSDGGDCPVGMECIESTVNGNKYVECVCPPGKVRNKWYQCEVFRKNLALHKPPYYSSTYDEHDNPTMGAHYKIHLTDGNYDGYHISHILDAMPAWMAVDLLSLYCVGFIRAYNRINQMTEMLKRMDKFVVRLNETFDVSNREDIRDKVNLCGYGPEEAIQGGNPMIVVCENFTIFTRFVFIQPSDERMKDHHTALAELEVFEAGCDLFNGRCEEVEPCREEKKENLTVIHCNELPTTNYTLSVTHAAIDLKESYIGCYRNISSTKTVASVGSVNEYLLECNLEIINMIALKSGKECNCIGRLDSAVALSQCDVPCANRDACGGRDSYSVYKSKPRKTHDDYASFETRQTDVILMTLPNTYTFEMCAHFCFETNYTFFQKIDTLNRCSCFHEHGTGSSYFTRLICDS</sequence>
<evidence type="ECO:0000259" key="8">
    <source>
        <dbReference type="SMART" id="SM00321"/>
    </source>
</evidence>
<dbReference type="InterPro" id="IPR002889">
    <property type="entry name" value="WSC_carb-bd"/>
</dbReference>
<keyword evidence="3 7" id="KW-0732">Signal</keyword>
<dbReference type="CTD" id="20199275"/>
<reference evidence="9 11" key="2">
    <citation type="journal article" date="2013" name="Nature">
        <title>Insights into bilaterian evolution from three spiralian genomes.</title>
        <authorList>
            <person name="Simakov O."/>
            <person name="Marletaz F."/>
            <person name="Cho S.J."/>
            <person name="Edsinger-Gonzales E."/>
            <person name="Havlak P."/>
            <person name="Hellsten U."/>
            <person name="Kuo D.H."/>
            <person name="Larsson T."/>
            <person name="Lv J."/>
            <person name="Arendt D."/>
            <person name="Savage R."/>
            <person name="Osoegawa K."/>
            <person name="de Jong P."/>
            <person name="Grimwood J."/>
            <person name="Chapman J.A."/>
            <person name="Shapiro H."/>
            <person name="Aerts A."/>
            <person name="Otillar R.P."/>
            <person name="Terry A.Y."/>
            <person name="Boore J.L."/>
            <person name="Grigoriev I.V."/>
            <person name="Lindberg D.R."/>
            <person name="Seaver E.C."/>
            <person name="Weisblat D.A."/>
            <person name="Putnam N.H."/>
            <person name="Rokhsar D.S."/>
        </authorList>
    </citation>
    <scope>NUCLEOTIDE SEQUENCE</scope>
</reference>
<dbReference type="GO" id="GO:0007165">
    <property type="term" value="P:signal transduction"/>
    <property type="evidence" value="ECO:0000318"/>
    <property type="project" value="GO_Central"/>
</dbReference>
<feature type="domain" description="WSC" evidence="8">
    <location>
        <begin position="29"/>
        <end position="111"/>
    </location>
</feature>
<evidence type="ECO:0000313" key="10">
    <source>
        <dbReference type="EnsemblMetazoa" id="HelroP161685"/>
    </source>
</evidence>
<dbReference type="EMBL" id="KB096742">
    <property type="protein sequence ID" value="ESO02418.1"/>
    <property type="molecule type" value="Genomic_DNA"/>
</dbReference>
<keyword evidence="6" id="KW-0325">Glycoprotein</keyword>
<proteinExistence type="predicted"/>
<gene>
    <name evidence="10" type="primary">20199275</name>
    <name evidence="9" type="ORF">HELRODRAFT_161685</name>
</gene>
<dbReference type="Gene3D" id="2.60.120.260">
    <property type="entry name" value="Galactose-binding domain-like"/>
    <property type="match status" value="1"/>
</dbReference>
<evidence type="ECO:0000313" key="9">
    <source>
        <dbReference type="EMBL" id="ESO02418.1"/>
    </source>
</evidence>
<reference evidence="10" key="3">
    <citation type="submission" date="2015-06" db="UniProtKB">
        <authorList>
            <consortium name="EnsemblMetazoa"/>
        </authorList>
    </citation>
    <scope>IDENTIFICATION</scope>
</reference>
<dbReference type="PANTHER" id="PTHR24269">
    <property type="entry name" value="KREMEN PROTEIN"/>
    <property type="match status" value="1"/>
</dbReference>
<reference evidence="11" key="1">
    <citation type="submission" date="2012-12" db="EMBL/GenBank/DDBJ databases">
        <authorList>
            <person name="Hellsten U."/>
            <person name="Grimwood J."/>
            <person name="Chapman J.A."/>
            <person name="Shapiro H."/>
            <person name="Aerts A."/>
            <person name="Otillar R.P."/>
            <person name="Terry A.Y."/>
            <person name="Boore J.L."/>
            <person name="Simakov O."/>
            <person name="Marletaz F."/>
            <person name="Cho S.-J."/>
            <person name="Edsinger-Gonzales E."/>
            <person name="Havlak P."/>
            <person name="Kuo D.-H."/>
            <person name="Larsson T."/>
            <person name="Lv J."/>
            <person name="Arendt D."/>
            <person name="Savage R."/>
            <person name="Osoegawa K."/>
            <person name="de Jong P."/>
            <person name="Lindberg D.R."/>
            <person name="Seaver E.C."/>
            <person name="Weisblat D.A."/>
            <person name="Putnam N.H."/>
            <person name="Grigoriev I.V."/>
            <person name="Rokhsar D.S."/>
        </authorList>
    </citation>
    <scope>NUCLEOTIDE SEQUENCE</scope>
</reference>
<dbReference type="SUPFAM" id="SSF49785">
    <property type="entry name" value="Galactose-binding domain-like"/>
    <property type="match status" value="1"/>
</dbReference>
<dbReference type="InterPro" id="IPR051836">
    <property type="entry name" value="Kremen_rcpt"/>
</dbReference>
<evidence type="ECO:0000256" key="2">
    <source>
        <dbReference type="ARBA" id="ARBA00022692"/>
    </source>
</evidence>
<dbReference type="InterPro" id="IPR008979">
    <property type="entry name" value="Galactose-bd-like_sf"/>
</dbReference>
<keyword evidence="5" id="KW-0472">Membrane</keyword>
<dbReference type="eggNOG" id="ENOG502T693">
    <property type="taxonomic scope" value="Eukaryota"/>
</dbReference>
<dbReference type="GeneID" id="20199275"/>
<evidence type="ECO:0000256" key="7">
    <source>
        <dbReference type="SAM" id="SignalP"/>
    </source>
</evidence>
<comment type="subcellular location">
    <subcellularLocation>
        <location evidence="1">Membrane</location>
        <topology evidence="1">Single-pass membrane protein</topology>
    </subcellularLocation>
</comment>
<feature type="chain" id="PRO_5010979998" description="WSC domain-containing protein" evidence="7">
    <location>
        <begin position="25"/>
        <end position="663"/>
    </location>
</feature>
<keyword evidence="4" id="KW-1133">Transmembrane helix</keyword>
<dbReference type="KEGG" id="hro:HELRODRAFT_161685"/>
<dbReference type="InParanoid" id="T1ERS5"/>
<protein>
    <recommendedName>
        <fullName evidence="8">WSC domain-containing protein</fullName>
    </recommendedName>
</protein>
<accession>T1ERS5</accession>
<evidence type="ECO:0000256" key="4">
    <source>
        <dbReference type="ARBA" id="ARBA00022989"/>
    </source>
</evidence>
<evidence type="ECO:0000256" key="5">
    <source>
        <dbReference type="ARBA" id="ARBA00023136"/>
    </source>
</evidence>
<feature type="domain" description="WSC" evidence="8">
    <location>
        <begin position="508"/>
        <end position="590"/>
    </location>
</feature>
<feature type="signal peptide" evidence="7">
    <location>
        <begin position="1"/>
        <end position="24"/>
    </location>
</feature>
<dbReference type="Proteomes" id="UP000015101">
    <property type="component" value="Unassembled WGS sequence"/>
</dbReference>
<organism evidence="10 11">
    <name type="scientific">Helobdella robusta</name>
    <name type="common">Californian leech</name>
    <dbReference type="NCBI Taxonomy" id="6412"/>
    <lineage>
        <taxon>Eukaryota</taxon>
        <taxon>Metazoa</taxon>
        <taxon>Spiralia</taxon>
        <taxon>Lophotrochozoa</taxon>
        <taxon>Annelida</taxon>
        <taxon>Clitellata</taxon>
        <taxon>Hirudinea</taxon>
        <taxon>Rhynchobdellida</taxon>
        <taxon>Glossiphoniidae</taxon>
        <taxon>Helobdella</taxon>
    </lineage>
</organism>
<dbReference type="GO" id="GO:0004888">
    <property type="term" value="F:transmembrane signaling receptor activity"/>
    <property type="evidence" value="ECO:0000318"/>
    <property type="project" value="GO_Central"/>
</dbReference>
<dbReference type="HOGENOM" id="CLU_021817_1_0_1"/>
<dbReference type="AlphaFoldDB" id="T1ERS5"/>
<evidence type="ECO:0000256" key="3">
    <source>
        <dbReference type="ARBA" id="ARBA00022729"/>
    </source>
</evidence>
<dbReference type="EnsemblMetazoa" id="HelroT161685">
    <property type="protein sequence ID" value="HelroP161685"/>
    <property type="gene ID" value="HelroG161685"/>
</dbReference>
<dbReference type="EMBL" id="AMQM01000880">
    <property type="status" value="NOT_ANNOTATED_CDS"/>
    <property type="molecule type" value="Genomic_DNA"/>
</dbReference>
<dbReference type="SMART" id="SM00321">
    <property type="entry name" value="WSC"/>
    <property type="match status" value="2"/>
</dbReference>
<evidence type="ECO:0000256" key="1">
    <source>
        <dbReference type="ARBA" id="ARBA00004167"/>
    </source>
</evidence>
<keyword evidence="2" id="KW-0812">Transmembrane</keyword>
<name>T1ERS5_HELRO</name>